<gene>
    <name evidence="2" type="ORF">LSALG_LOCUS18976</name>
</gene>
<dbReference type="GO" id="GO:0009556">
    <property type="term" value="P:microsporogenesis"/>
    <property type="evidence" value="ECO:0007669"/>
    <property type="project" value="TreeGrafter"/>
</dbReference>
<dbReference type="GO" id="GO:0070192">
    <property type="term" value="P:chromosome organization involved in meiotic cell cycle"/>
    <property type="evidence" value="ECO:0007669"/>
    <property type="project" value="InterPro"/>
</dbReference>
<name>A0AA35YSK5_LACSI</name>
<proteinExistence type="predicted"/>
<dbReference type="GO" id="GO:0005634">
    <property type="term" value="C:nucleus"/>
    <property type="evidence" value="ECO:0007669"/>
    <property type="project" value="TreeGrafter"/>
</dbReference>
<evidence type="ECO:0000256" key="1">
    <source>
        <dbReference type="SAM" id="MobiDB-lite"/>
    </source>
</evidence>
<dbReference type="PANTHER" id="PTHR37695">
    <property type="entry name" value="RECOMBINATION INITIATION DEFECTS 3-RELATED"/>
    <property type="match status" value="1"/>
</dbReference>
<reference evidence="2" key="1">
    <citation type="submission" date="2023-04" db="EMBL/GenBank/DDBJ databases">
        <authorList>
            <person name="Vijverberg K."/>
            <person name="Xiong W."/>
            <person name="Schranz E."/>
        </authorList>
    </citation>
    <scope>NUCLEOTIDE SEQUENCE</scope>
</reference>
<evidence type="ECO:0008006" key="4">
    <source>
        <dbReference type="Google" id="ProtNLM"/>
    </source>
</evidence>
<organism evidence="2 3">
    <name type="scientific">Lactuca saligna</name>
    <name type="common">Willowleaf lettuce</name>
    <dbReference type="NCBI Taxonomy" id="75948"/>
    <lineage>
        <taxon>Eukaryota</taxon>
        <taxon>Viridiplantae</taxon>
        <taxon>Streptophyta</taxon>
        <taxon>Embryophyta</taxon>
        <taxon>Tracheophyta</taxon>
        <taxon>Spermatophyta</taxon>
        <taxon>Magnoliopsida</taxon>
        <taxon>eudicotyledons</taxon>
        <taxon>Gunneridae</taxon>
        <taxon>Pentapetalae</taxon>
        <taxon>asterids</taxon>
        <taxon>campanulids</taxon>
        <taxon>Asterales</taxon>
        <taxon>Asteraceae</taxon>
        <taxon>Cichorioideae</taxon>
        <taxon>Cichorieae</taxon>
        <taxon>Lactucinae</taxon>
        <taxon>Lactuca</taxon>
    </lineage>
</organism>
<accession>A0AA35YSK5</accession>
<dbReference type="AlphaFoldDB" id="A0AA35YSK5"/>
<protein>
    <recommendedName>
        <fullName evidence="4">Protein PAIR1</fullName>
    </recommendedName>
</protein>
<dbReference type="PANTHER" id="PTHR37695:SF1">
    <property type="entry name" value="RECOMBINATION INITIATION DEFECTS 3-RELATED"/>
    <property type="match status" value="1"/>
</dbReference>
<dbReference type="EMBL" id="OX465080">
    <property type="protein sequence ID" value="CAI9279157.1"/>
    <property type="molecule type" value="Genomic_DNA"/>
</dbReference>
<feature type="compositionally biased region" description="Polar residues" evidence="1">
    <location>
        <begin position="24"/>
        <end position="37"/>
    </location>
</feature>
<dbReference type="Proteomes" id="UP001177003">
    <property type="component" value="Chromosome 4"/>
</dbReference>
<evidence type="ECO:0000313" key="3">
    <source>
        <dbReference type="Proteomes" id="UP001177003"/>
    </source>
</evidence>
<feature type="compositionally biased region" description="Low complexity" evidence="1">
    <location>
        <begin position="38"/>
        <end position="56"/>
    </location>
</feature>
<feature type="region of interest" description="Disordered" evidence="1">
    <location>
        <begin position="15"/>
        <end position="56"/>
    </location>
</feature>
<keyword evidence="3" id="KW-1185">Reference proteome</keyword>
<dbReference type="InterPro" id="IPR034546">
    <property type="entry name" value="PAIR1"/>
</dbReference>
<sequence>MKINKACDLSSISVLPPHSRRRSSVSCSQPEMSTTFRQSQASSSQKQRSQQSFSQGISSQPNAIFSQFSQNSQDETLTNDQLVFSQERETSVKRFSCLPPVNHSREESQMPLSRSSTGLIRKWGSISEQRGQMSDELEHRIGTIESSLNRFGLMLESLQTDVMHVNKGSKELTMDMDSIRQKLIAHDNSLQTIDNSLQMIVNSLQIISKGQEDVKSSLHGELKSLSVKLNQDKCHQNSQEISVLLSGLEEKIGVFILNLHNNLSKSLTNEIQAVAYKLKALDQKNPTPALLPPKAVSFCANPQGIAPKNSAVPLKVQMGTRIPKVEMGTWNSVKREKATLTDRDYSKGHKHSRVSQTQLEREWSVVIESDEDSDGGFTFLSKEKETTGSYLMKKAKEETERILRKARRRKRKQCNAIIIN</sequence>
<dbReference type="GO" id="GO:0009553">
    <property type="term" value="P:embryo sac development"/>
    <property type="evidence" value="ECO:0007669"/>
    <property type="project" value="TreeGrafter"/>
</dbReference>
<evidence type="ECO:0000313" key="2">
    <source>
        <dbReference type="EMBL" id="CAI9279157.1"/>
    </source>
</evidence>
<dbReference type="GO" id="GO:0042138">
    <property type="term" value="P:meiotic DNA double-strand break formation"/>
    <property type="evidence" value="ECO:0007669"/>
    <property type="project" value="TreeGrafter"/>
</dbReference>